<dbReference type="SUPFAM" id="SSF52540">
    <property type="entry name" value="P-loop containing nucleoside triphosphate hydrolases"/>
    <property type="match status" value="1"/>
</dbReference>
<organism evidence="1 2">
    <name type="scientific">Dickeya zeae</name>
    <dbReference type="NCBI Taxonomy" id="204042"/>
    <lineage>
        <taxon>Bacteria</taxon>
        <taxon>Pseudomonadati</taxon>
        <taxon>Pseudomonadota</taxon>
        <taxon>Gammaproteobacteria</taxon>
        <taxon>Enterobacterales</taxon>
        <taxon>Pectobacteriaceae</taxon>
        <taxon>Dickeya</taxon>
    </lineage>
</organism>
<name>A0ABX8W1P2_9GAMM</name>
<sequence length="1338" mass="150470">MTNRLVRVIDHRGIKKAEKRLFSEFNDDRNIVLLGDPGAGKTHLFNHFAGLCCGRYLTARDFLIVPIDSLQGVEYLFIDALDEKRSGRGTDSTIDQIASRLAQIEPCHVRLACRAADWLGEYDLSALKTVLHESDKIKLLVLERLSADEQSELLISFGETDPEGFLNSAAGRGLELMLENPQSLKMLWEQVGTRGWPATRRELFANSIDLLVSEHNLAHKRSSIVAFSTQDRLKAAGAACALRLISDIKGIGLQEVSRDDTCPSYCDLSLVSQGQLLSVLSSRLFIADETVESADYLHRTIAEFAAARWIADQVRAGLPFGRVMALITHEGTPTTELRGLNAWLAVHLHEHATELIDADPFGVMTYGDPASLSFSSRLHLINALAELAERDPWFRSGHWDTPVSGLGRPDLVPRFREILSGEDNSHSLRSIVLDAIYEGHLAEEMLDILCELVLNGSAEVMERISSIDAILQIGEIGRKAVVGVYVGLSNSKDDFQVKSHVIRSIYGKGVGYEELTTLLSEALVLDAELPFGLFWHLDEVVPEHDIVSIIENLAPPAKSSNGRPYYHNSSNVILVIDALICRALVSEPRPSPEVILGWLNKRVRVGHHYYKDSGDRLRALLSENQVLLAEVTAHYLTNCAHAGNSWQVVYEYEKLMAGVADCHIALQSAYSAFLHTGDPATRPFYLETAFRFALRIGPSASAEFNSLLAMQSDPVFAEIVERYTVCQIPDWRTEDLERRIRQKAKISALREQRQRTFDENLDAILEGRHLGWMGFIGQVYFSMFSDLDAEASPQQRLIGELGALRAEQALVTIERFASEGQYPSVDEILDMDVRSKYQKYWYAILAGFCELHEKGYSLDQFNEQRLRSALIIDRLHPTFTTEGNVRRERQHSWKSELLERRPALVADVFDQLARHRLRTGKEHVIGLYELVGYEQLADVRSGFVTRLLREFPVCPRNVLERLIAAALSDAPEELRELILLGRKAAADAGDMAAWAVWTAFGLRVDVPGCLEDIQQSDGAKGEMLIWAIRDAFGLHRKPTCLVARQGAEGLEEFVIQFVGSKVRWTAYPESSWSGDTNPWDATEFVVARVNKLAAIPTNEATDALERLIADDSLISYRQCLLHALATQRVQRADVNFKRPTWFEVQEVLKGGDPANIADLQALVMTHIRDINKRITAANTDPYKQFWNVNGYGQLDTPKPEEDCRDALVEMLRPLLAPLGVRAEPEGHMVSDKRADICLFANNMKLVIELKRDYHTELWTAIERQLNRFYTRDPESQGFGIYGVFWFGEQRPKPMPLPPTGHLRPDSAENLEEALRCDIPERLKNKIQIFVFDVSGEYA</sequence>
<dbReference type="RefSeq" id="WP_220178265.1">
    <property type="nucleotide sequence ID" value="NZ_CP040817.1"/>
</dbReference>
<evidence type="ECO:0000313" key="1">
    <source>
        <dbReference type="EMBL" id="QYM92106.1"/>
    </source>
</evidence>
<keyword evidence="2" id="KW-1185">Reference proteome</keyword>
<dbReference type="InterPro" id="IPR027417">
    <property type="entry name" value="P-loop_NTPase"/>
</dbReference>
<gene>
    <name evidence="1" type="ORF">FGI21_09570</name>
</gene>
<evidence type="ECO:0000313" key="2">
    <source>
        <dbReference type="Proteomes" id="UP000824976"/>
    </source>
</evidence>
<evidence type="ECO:0008006" key="3">
    <source>
        <dbReference type="Google" id="ProtNLM"/>
    </source>
</evidence>
<reference evidence="1 2" key="1">
    <citation type="submission" date="2019-06" db="EMBL/GenBank/DDBJ databases">
        <title>Complete genome of Dickeya zeae PL65.</title>
        <authorList>
            <person name="Boluk G."/>
            <person name="Arif M."/>
        </authorList>
    </citation>
    <scope>NUCLEOTIDE SEQUENCE [LARGE SCALE GENOMIC DNA]</scope>
    <source>
        <strain evidence="1 2">PL65</strain>
    </source>
</reference>
<proteinExistence type="predicted"/>
<dbReference type="EMBL" id="CP040817">
    <property type="protein sequence ID" value="QYM92106.1"/>
    <property type="molecule type" value="Genomic_DNA"/>
</dbReference>
<protein>
    <recommendedName>
        <fullName evidence="3">ATP-binding protein</fullName>
    </recommendedName>
</protein>
<accession>A0ABX8W1P2</accession>
<dbReference type="Proteomes" id="UP000824976">
    <property type="component" value="Chromosome"/>
</dbReference>